<evidence type="ECO:0000259" key="3">
    <source>
        <dbReference type="Pfam" id="PF00561"/>
    </source>
</evidence>
<dbReference type="InterPro" id="IPR000073">
    <property type="entry name" value="AB_hydrolase_1"/>
</dbReference>
<reference evidence="4 5" key="1">
    <citation type="journal article" date="2020" name="IScience">
        <title>Genome Sequencing of the Endangered Kingdonia uniflora (Circaeasteraceae, Ranunculales) Reveals Potential Mechanisms of Evolutionary Specialization.</title>
        <authorList>
            <person name="Sun Y."/>
            <person name="Deng T."/>
            <person name="Zhang A."/>
            <person name="Moore M.J."/>
            <person name="Landis J.B."/>
            <person name="Lin N."/>
            <person name="Zhang H."/>
            <person name="Zhang X."/>
            <person name="Huang J."/>
            <person name="Zhang X."/>
            <person name="Sun H."/>
            <person name="Wang H."/>
        </authorList>
    </citation>
    <scope>NUCLEOTIDE SEQUENCE [LARGE SCALE GENOMIC DNA]</scope>
    <source>
        <strain evidence="4">TB1705</strain>
        <tissue evidence="4">Leaf</tissue>
    </source>
</reference>
<feature type="domain" description="AB hydrolase-1" evidence="3">
    <location>
        <begin position="25"/>
        <end position="89"/>
    </location>
</feature>
<dbReference type="Gene3D" id="3.40.50.1820">
    <property type="entry name" value="alpha/beta hydrolase"/>
    <property type="match status" value="1"/>
</dbReference>
<comment type="caution">
    <text evidence="4">The sequence shown here is derived from an EMBL/GenBank/DDBJ whole genome shotgun (WGS) entry which is preliminary data.</text>
</comment>
<dbReference type="AlphaFoldDB" id="A0A7J7PBN4"/>
<name>A0A7J7PBN4_9MAGN</name>
<protein>
    <recommendedName>
        <fullName evidence="3">AB hydrolase-1 domain-containing protein</fullName>
    </recommendedName>
</protein>
<dbReference type="InterPro" id="IPR000639">
    <property type="entry name" value="Epox_hydrolase-like"/>
</dbReference>
<accession>A0A7J7PBN4</accession>
<dbReference type="GO" id="GO:0016787">
    <property type="term" value="F:hydrolase activity"/>
    <property type="evidence" value="ECO:0007669"/>
    <property type="project" value="UniProtKB-KW"/>
</dbReference>
<evidence type="ECO:0000256" key="2">
    <source>
        <dbReference type="ARBA" id="ARBA00038334"/>
    </source>
</evidence>
<dbReference type="EMBL" id="JACGCM010000049">
    <property type="protein sequence ID" value="KAF6176740.1"/>
    <property type="molecule type" value="Genomic_DNA"/>
</dbReference>
<organism evidence="4 5">
    <name type="scientific">Kingdonia uniflora</name>
    <dbReference type="NCBI Taxonomy" id="39325"/>
    <lineage>
        <taxon>Eukaryota</taxon>
        <taxon>Viridiplantae</taxon>
        <taxon>Streptophyta</taxon>
        <taxon>Embryophyta</taxon>
        <taxon>Tracheophyta</taxon>
        <taxon>Spermatophyta</taxon>
        <taxon>Magnoliopsida</taxon>
        <taxon>Ranunculales</taxon>
        <taxon>Circaeasteraceae</taxon>
        <taxon>Kingdonia</taxon>
    </lineage>
</organism>
<keyword evidence="5" id="KW-1185">Reference proteome</keyword>
<comment type="similarity">
    <text evidence="2">Belongs to the AB hydrolase superfamily. Epoxide hydrolase family.</text>
</comment>
<dbReference type="OrthoDB" id="1727735at2759"/>
<dbReference type="PANTHER" id="PTHR43329">
    <property type="entry name" value="EPOXIDE HYDROLASE"/>
    <property type="match status" value="1"/>
</dbReference>
<dbReference type="InterPro" id="IPR029058">
    <property type="entry name" value="AB_hydrolase_fold"/>
</dbReference>
<evidence type="ECO:0000313" key="4">
    <source>
        <dbReference type="EMBL" id="KAF6176740.1"/>
    </source>
</evidence>
<sequence>MEEMVEHKMVSVNGINIHIAEKDAPPSAEYYTSLHIVDDILALIDHLGHDQVSVVGHDWGGIIAWCLSLFQPDRVKVLVALRAQEMEAEFARVGTKTVLKEFLTYRDPVPLMIPRKRYRLLH</sequence>
<dbReference type="PRINTS" id="PR00412">
    <property type="entry name" value="EPOXHYDRLASE"/>
</dbReference>
<dbReference type="Proteomes" id="UP000541444">
    <property type="component" value="Unassembled WGS sequence"/>
</dbReference>
<gene>
    <name evidence="4" type="ORF">GIB67_031551</name>
</gene>
<evidence type="ECO:0000313" key="5">
    <source>
        <dbReference type="Proteomes" id="UP000541444"/>
    </source>
</evidence>
<proteinExistence type="inferred from homology"/>
<dbReference type="Pfam" id="PF00561">
    <property type="entry name" value="Abhydrolase_1"/>
    <property type="match status" value="1"/>
</dbReference>
<keyword evidence="1" id="KW-0378">Hydrolase</keyword>
<evidence type="ECO:0000256" key="1">
    <source>
        <dbReference type="ARBA" id="ARBA00022801"/>
    </source>
</evidence>
<dbReference type="SUPFAM" id="SSF53474">
    <property type="entry name" value="alpha/beta-Hydrolases"/>
    <property type="match status" value="1"/>
</dbReference>